<name>A0A8J2MHK7_9NEOP</name>
<keyword evidence="3" id="KW-1185">Reference proteome</keyword>
<gene>
    <name evidence="2" type="ORF">DCHRY22_LOCUS362</name>
</gene>
<accession>A0A8J2MHK7</accession>
<comment type="caution">
    <text evidence="2">The sequence shown here is derived from an EMBL/GenBank/DDBJ whole genome shotgun (WGS) entry which is preliminary data.</text>
</comment>
<reference evidence="2" key="1">
    <citation type="submission" date="2021-09" db="EMBL/GenBank/DDBJ databases">
        <authorList>
            <person name="Martin H S."/>
        </authorList>
    </citation>
    <scope>NUCLEOTIDE SEQUENCE</scope>
</reference>
<dbReference type="EMBL" id="CAKASE010000043">
    <property type="protein sequence ID" value="CAG9558146.1"/>
    <property type="molecule type" value="Genomic_DNA"/>
</dbReference>
<dbReference type="AlphaFoldDB" id="A0A8J2MHK7"/>
<organism evidence="2 3">
    <name type="scientific">Danaus chrysippus</name>
    <name type="common">African queen</name>
    <dbReference type="NCBI Taxonomy" id="151541"/>
    <lineage>
        <taxon>Eukaryota</taxon>
        <taxon>Metazoa</taxon>
        <taxon>Ecdysozoa</taxon>
        <taxon>Arthropoda</taxon>
        <taxon>Hexapoda</taxon>
        <taxon>Insecta</taxon>
        <taxon>Pterygota</taxon>
        <taxon>Neoptera</taxon>
        <taxon>Endopterygota</taxon>
        <taxon>Lepidoptera</taxon>
        <taxon>Glossata</taxon>
        <taxon>Ditrysia</taxon>
        <taxon>Papilionoidea</taxon>
        <taxon>Nymphalidae</taxon>
        <taxon>Danainae</taxon>
        <taxon>Danaini</taxon>
        <taxon>Danaina</taxon>
        <taxon>Danaus</taxon>
        <taxon>Anosia</taxon>
    </lineage>
</organism>
<protein>
    <submittedName>
        <fullName evidence="2">(African queen) hypothetical protein</fullName>
    </submittedName>
</protein>
<evidence type="ECO:0000313" key="2">
    <source>
        <dbReference type="EMBL" id="CAG9558146.1"/>
    </source>
</evidence>
<evidence type="ECO:0000256" key="1">
    <source>
        <dbReference type="SAM" id="MobiDB-lite"/>
    </source>
</evidence>
<evidence type="ECO:0000313" key="3">
    <source>
        <dbReference type="Proteomes" id="UP000789524"/>
    </source>
</evidence>
<dbReference type="Proteomes" id="UP000789524">
    <property type="component" value="Unassembled WGS sequence"/>
</dbReference>
<sequence length="77" mass="8630">MHSNGGKVASHWSANKTKPGSVRECSGVPAAAGCVLRCATHCILSIRYRHFARHSPRRVPRRWRRGADYSHDAGFMR</sequence>
<feature type="region of interest" description="Disordered" evidence="1">
    <location>
        <begin position="1"/>
        <end position="23"/>
    </location>
</feature>
<proteinExistence type="predicted"/>